<gene>
    <name evidence="1" type="ORF">B0H16DRAFT_1461157</name>
</gene>
<keyword evidence="2" id="KW-1185">Reference proteome</keyword>
<evidence type="ECO:0000313" key="2">
    <source>
        <dbReference type="Proteomes" id="UP001215598"/>
    </source>
</evidence>
<dbReference type="EMBL" id="JARKIB010000069">
    <property type="protein sequence ID" value="KAJ7749376.1"/>
    <property type="molecule type" value="Genomic_DNA"/>
</dbReference>
<proteinExistence type="predicted"/>
<comment type="caution">
    <text evidence="1">The sequence shown here is derived from an EMBL/GenBank/DDBJ whole genome shotgun (WGS) entry which is preliminary data.</text>
</comment>
<sequence>MTYQDGYHSPNRLPRNLRHRWASLNFDWLLDYFQRIEEDICSCQVLSVRKTWIIARSASTKPRVYRCTLAGLAPGRKKLHSGNSDISGYRERHTWINGLGNEFSGGESWKPRTIKPTELLVLIFEPGESRVAHRIRETVQPMRLNESIRSVQVVAGAQLCHGGVAVKSWERNVQYAPRDRGLLRKGYGVQWENEREAGLQGFFPLKLFAGMHGRWILILRELRVPDAVFALKAFNRGSRILKAF</sequence>
<accession>A0AAD7IV29</accession>
<dbReference type="Proteomes" id="UP001215598">
    <property type="component" value="Unassembled WGS sequence"/>
</dbReference>
<evidence type="ECO:0000313" key="1">
    <source>
        <dbReference type="EMBL" id="KAJ7749376.1"/>
    </source>
</evidence>
<dbReference type="AlphaFoldDB" id="A0AAD7IV29"/>
<name>A0AAD7IV29_9AGAR</name>
<reference evidence="1" key="1">
    <citation type="submission" date="2023-03" db="EMBL/GenBank/DDBJ databases">
        <title>Massive genome expansion in bonnet fungi (Mycena s.s.) driven by repeated elements and novel gene families across ecological guilds.</title>
        <authorList>
            <consortium name="Lawrence Berkeley National Laboratory"/>
            <person name="Harder C.B."/>
            <person name="Miyauchi S."/>
            <person name="Viragh M."/>
            <person name="Kuo A."/>
            <person name="Thoen E."/>
            <person name="Andreopoulos B."/>
            <person name="Lu D."/>
            <person name="Skrede I."/>
            <person name="Drula E."/>
            <person name="Henrissat B."/>
            <person name="Morin E."/>
            <person name="Kohler A."/>
            <person name="Barry K."/>
            <person name="LaButti K."/>
            <person name="Morin E."/>
            <person name="Salamov A."/>
            <person name="Lipzen A."/>
            <person name="Mereny Z."/>
            <person name="Hegedus B."/>
            <person name="Baldrian P."/>
            <person name="Stursova M."/>
            <person name="Weitz H."/>
            <person name="Taylor A."/>
            <person name="Grigoriev I.V."/>
            <person name="Nagy L.G."/>
            <person name="Martin F."/>
            <person name="Kauserud H."/>
        </authorList>
    </citation>
    <scope>NUCLEOTIDE SEQUENCE</scope>
    <source>
        <strain evidence="1">CBHHK182m</strain>
    </source>
</reference>
<protein>
    <submittedName>
        <fullName evidence="1">Uncharacterized protein</fullName>
    </submittedName>
</protein>
<organism evidence="1 2">
    <name type="scientific">Mycena metata</name>
    <dbReference type="NCBI Taxonomy" id="1033252"/>
    <lineage>
        <taxon>Eukaryota</taxon>
        <taxon>Fungi</taxon>
        <taxon>Dikarya</taxon>
        <taxon>Basidiomycota</taxon>
        <taxon>Agaricomycotina</taxon>
        <taxon>Agaricomycetes</taxon>
        <taxon>Agaricomycetidae</taxon>
        <taxon>Agaricales</taxon>
        <taxon>Marasmiineae</taxon>
        <taxon>Mycenaceae</taxon>
        <taxon>Mycena</taxon>
    </lineage>
</organism>